<dbReference type="EMBL" id="VSRR010066669">
    <property type="protein sequence ID" value="MPC84868.1"/>
    <property type="molecule type" value="Genomic_DNA"/>
</dbReference>
<evidence type="ECO:0000313" key="2">
    <source>
        <dbReference type="Proteomes" id="UP000324222"/>
    </source>
</evidence>
<dbReference type="AlphaFoldDB" id="A0A5B7IW39"/>
<dbReference type="Proteomes" id="UP000324222">
    <property type="component" value="Unassembled WGS sequence"/>
</dbReference>
<proteinExistence type="predicted"/>
<protein>
    <submittedName>
        <fullName evidence="1">Uncharacterized protein</fullName>
    </submittedName>
</protein>
<evidence type="ECO:0000313" key="1">
    <source>
        <dbReference type="EMBL" id="MPC84868.1"/>
    </source>
</evidence>
<organism evidence="1 2">
    <name type="scientific">Portunus trituberculatus</name>
    <name type="common">Swimming crab</name>
    <name type="synonym">Neptunus trituberculatus</name>
    <dbReference type="NCBI Taxonomy" id="210409"/>
    <lineage>
        <taxon>Eukaryota</taxon>
        <taxon>Metazoa</taxon>
        <taxon>Ecdysozoa</taxon>
        <taxon>Arthropoda</taxon>
        <taxon>Crustacea</taxon>
        <taxon>Multicrustacea</taxon>
        <taxon>Malacostraca</taxon>
        <taxon>Eumalacostraca</taxon>
        <taxon>Eucarida</taxon>
        <taxon>Decapoda</taxon>
        <taxon>Pleocyemata</taxon>
        <taxon>Brachyura</taxon>
        <taxon>Eubrachyura</taxon>
        <taxon>Portunoidea</taxon>
        <taxon>Portunidae</taxon>
        <taxon>Portuninae</taxon>
        <taxon>Portunus</taxon>
    </lineage>
</organism>
<gene>
    <name evidence="1" type="ORF">E2C01_079618</name>
</gene>
<sequence>MRRQGYIAVGMLKSPGERTRYRNAAHQVTPPLSKVCKCRGME</sequence>
<accession>A0A5B7IW39</accession>
<name>A0A5B7IW39_PORTR</name>
<comment type="caution">
    <text evidence="1">The sequence shown here is derived from an EMBL/GenBank/DDBJ whole genome shotgun (WGS) entry which is preliminary data.</text>
</comment>
<keyword evidence="2" id="KW-1185">Reference proteome</keyword>
<reference evidence="1 2" key="1">
    <citation type="submission" date="2019-05" db="EMBL/GenBank/DDBJ databases">
        <title>Another draft genome of Portunus trituberculatus and its Hox gene families provides insights of decapod evolution.</title>
        <authorList>
            <person name="Jeong J.-H."/>
            <person name="Song I."/>
            <person name="Kim S."/>
            <person name="Choi T."/>
            <person name="Kim D."/>
            <person name="Ryu S."/>
            <person name="Kim W."/>
        </authorList>
    </citation>
    <scope>NUCLEOTIDE SEQUENCE [LARGE SCALE GENOMIC DNA]</scope>
    <source>
        <tissue evidence="1">Muscle</tissue>
    </source>
</reference>